<organism evidence="1 2">
    <name type="scientific">Sistotremastrum niveocremeum HHB9708</name>
    <dbReference type="NCBI Taxonomy" id="1314777"/>
    <lineage>
        <taxon>Eukaryota</taxon>
        <taxon>Fungi</taxon>
        <taxon>Dikarya</taxon>
        <taxon>Basidiomycota</taxon>
        <taxon>Agaricomycotina</taxon>
        <taxon>Agaricomycetes</taxon>
        <taxon>Sistotremastrales</taxon>
        <taxon>Sistotremastraceae</taxon>
        <taxon>Sertulicium</taxon>
        <taxon>Sertulicium niveocremeum</taxon>
    </lineage>
</organism>
<proteinExistence type="predicted"/>
<accession>A0A164WFN2</accession>
<evidence type="ECO:0000313" key="2">
    <source>
        <dbReference type="Proteomes" id="UP000076722"/>
    </source>
</evidence>
<keyword evidence="2" id="KW-1185">Reference proteome</keyword>
<dbReference type="AlphaFoldDB" id="A0A164WFN2"/>
<gene>
    <name evidence="1" type="ORF">SISNIDRAFT_484522</name>
</gene>
<dbReference type="STRING" id="1314777.A0A164WFN2"/>
<dbReference type="Proteomes" id="UP000076722">
    <property type="component" value="Unassembled WGS sequence"/>
</dbReference>
<evidence type="ECO:0000313" key="1">
    <source>
        <dbReference type="EMBL" id="KZS95009.1"/>
    </source>
</evidence>
<name>A0A164WFN2_9AGAM</name>
<protein>
    <submittedName>
        <fullName evidence="1">Uncharacterized protein</fullName>
    </submittedName>
</protein>
<dbReference type="EMBL" id="KV419403">
    <property type="protein sequence ID" value="KZS95009.1"/>
    <property type="molecule type" value="Genomic_DNA"/>
</dbReference>
<sequence>MTKIHKGRCRICFSYLHEEEDLRRDAVVTLTAFQISNNCRSAFNQRHPPPIPPGSVANNYGVVGPMHVVDFCVYHGANFADFLIYHFIDRWSGKSLMTGLLYDAGGECSENLGHIFLDFIRLRRCTTPLQVCVETGEDTRCLEAALTSLRLIYGNADELNMYPPIIRSTAPEGERWKRANDHVAHFWDRYVSRIMQGQENEVFDPMDYVEKSLFFFVWEPIIHDLSQRFGAVGIMNGVPGLNKTFTSDPVAIQRLRSRLPPPKEGYSLQPRDAEEVQLKARMERAYERIGKPRRRVENAWNIFQQMLPHLEQ</sequence>
<reference evidence="1 2" key="1">
    <citation type="journal article" date="2016" name="Mol. Biol. Evol.">
        <title>Comparative Genomics of Early-Diverging Mushroom-Forming Fungi Provides Insights into the Origins of Lignocellulose Decay Capabilities.</title>
        <authorList>
            <person name="Nagy L.G."/>
            <person name="Riley R."/>
            <person name="Tritt A."/>
            <person name="Adam C."/>
            <person name="Daum C."/>
            <person name="Floudas D."/>
            <person name="Sun H."/>
            <person name="Yadav J.S."/>
            <person name="Pangilinan J."/>
            <person name="Larsson K.H."/>
            <person name="Matsuura K."/>
            <person name="Barry K."/>
            <person name="Labutti K."/>
            <person name="Kuo R."/>
            <person name="Ohm R.A."/>
            <person name="Bhattacharya S.S."/>
            <person name="Shirouzu T."/>
            <person name="Yoshinaga Y."/>
            <person name="Martin F.M."/>
            <person name="Grigoriev I.V."/>
            <person name="Hibbett D.S."/>
        </authorList>
    </citation>
    <scope>NUCLEOTIDE SEQUENCE [LARGE SCALE GENOMIC DNA]</scope>
    <source>
        <strain evidence="1 2">HHB9708</strain>
    </source>
</reference>